<dbReference type="AlphaFoldDB" id="A0A0E9U2J0"/>
<protein>
    <submittedName>
        <fullName evidence="1">Uncharacterized protein</fullName>
    </submittedName>
</protein>
<proteinExistence type="predicted"/>
<evidence type="ECO:0000313" key="1">
    <source>
        <dbReference type="EMBL" id="JAH60021.1"/>
    </source>
</evidence>
<dbReference type="EMBL" id="GBXM01048556">
    <property type="protein sequence ID" value="JAH60021.1"/>
    <property type="molecule type" value="Transcribed_RNA"/>
</dbReference>
<reference evidence="1" key="2">
    <citation type="journal article" date="2015" name="Fish Shellfish Immunol.">
        <title>Early steps in the European eel (Anguilla anguilla)-Vibrio vulnificus interaction in the gills: Role of the RtxA13 toxin.</title>
        <authorList>
            <person name="Callol A."/>
            <person name="Pajuelo D."/>
            <person name="Ebbesson L."/>
            <person name="Teles M."/>
            <person name="MacKenzie S."/>
            <person name="Amaro C."/>
        </authorList>
    </citation>
    <scope>NUCLEOTIDE SEQUENCE</scope>
</reference>
<reference evidence="1" key="1">
    <citation type="submission" date="2014-11" db="EMBL/GenBank/DDBJ databases">
        <authorList>
            <person name="Amaro Gonzalez C."/>
        </authorList>
    </citation>
    <scope>NUCLEOTIDE SEQUENCE</scope>
</reference>
<accession>A0A0E9U2J0</accession>
<sequence>MSCETKSVGFPFFFIFLNSNNPNILPS</sequence>
<name>A0A0E9U2J0_ANGAN</name>
<organism evidence="1">
    <name type="scientific">Anguilla anguilla</name>
    <name type="common">European freshwater eel</name>
    <name type="synonym">Muraena anguilla</name>
    <dbReference type="NCBI Taxonomy" id="7936"/>
    <lineage>
        <taxon>Eukaryota</taxon>
        <taxon>Metazoa</taxon>
        <taxon>Chordata</taxon>
        <taxon>Craniata</taxon>
        <taxon>Vertebrata</taxon>
        <taxon>Euteleostomi</taxon>
        <taxon>Actinopterygii</taxon>
        <taxon>Neopterygii</taxon>
        <taxon>Teleostei</taxon>
        <taxon>Anguilliformes</taxon>
        <taxon>Anguillidae</taxon>
        <taxon>Anguilla</taxon>
    </lineage>
</organism>